<evidence type="ECO:0000313" key="8">
    <source>
        <dbReference type="EMBL" id="GAP41725.1"/>
    </source>
</evidence>
<gene>
    <name evidence="8" type="ORF">ATC1_131721</name>
</gene>
<reference evidence="8" key="1">
    <citation type="journal article" date="2015" name="Genome Announc.">
        <title>Draft Genome Sequence of Anaerolineae Strain TC1, a Novel Isolate from a Methanogenic Wastewater Treatment System.</title>
        <authorList>
            <person name="Matsuura N."/>
            <person name="Tourlousse D.M."/>
            <person name="Sun L."/>
            <person name="Toyonaga M."/>
            <person name="Kuroda K."/>
            <person name="Ohashi A."/>
            <person name="Cruz R."/>
            <person name="Yamaguchi T."/>
            <person name="Sekiguchi Y."/>
        </authorList>
    </citation>
    <scope>NUCLEOTIDE SEQUENCE [LARGE SCALE GENOMIC DNA]</scope>
    <source>
        <strain evidence="8">TC1</strain>
    </source>
</reference>
<keyword evidence="9" id="KW-1185">Reference proteome</keyword>
<keyword evidence="5" id="KW-0238">DNA-binding</keyword>
<dbReference type="STRING" id="1678840.ATC1_131721"/>
<evidence type="ECO:0000256" key="1">
    <source>
        <dbReference type="ARBA" id="ARBA00012417"/>
    </source>
</evidence>
<protein>
    <recommendedName>
        <fullName evidence="1">DNA-directed DNA polymerase</fullName>
        <ecNumber evidence="1">2.7.7.7</ecNumber>
    </recommendedName>
</protein>
<dbReference type="InterPro" id="IPR050240">
    <property type="entry name" value="DNA_pol_type-B"/>
</dbReference>
<evidence type="ECO:0000256" key="6">
    <source>
        <dbReference type="ARBA" id="ARBA00049244"/>
    </source>
</evidence>
<dbReference type="GO" id="GO:0006261">
    <property type="term" value="P:DNA-templated DNA replication"/>
    <property type="evidence" value="ECO:0007669"/>
    <property type="project" value="TreeGrafter"/>
</dbReference>
<dbReference type="GO" id="GO:0000166">
    <property type="term" value="F:nucleotide binding"/>
    <property type="evidence" value="ECO:0007669"/>
    <property type="project" value="InterPro"/>
</dbReference>
<keyword evidence="4" id="KW-0239">DNA-directed DNA polymerase</keyword>
<dbReference type="GO" id="GO:0003677">
    <property type="term" value="F:DNA binding"/>
    <property type="evidence" value="ECO:0007669"/>
    <property type="project" value="UniProtKB-KW"/>
</dbReference>
<dbReference type="Proteomes" id="UP000053370">
    <property type="component" value="Unassembled WGS sequence"/>
</dbReference>
<feature type="domain" description="DNA-directed DNA polymerase family B multifunctional" evidence="7">
    <location>
        <begin position="326"/>
        <end position="391"/>
    </location>
</feature>
<dbReference type="PANTHER" id="PTHR10322:SF23">
    <property type="entry name" value="DNA POLYMERASE DELTA CATALYTIC SUBUNIT"/>
    <property type="match status" value="1"/>
</dbReference>
<dbReference type="InterPro" id="IPR012337">
    <property type="entry name" value="RNaseH-like_sf"/>
</dbReference>
<dbReference type="InterPro" id="IPR036397">
    <property type="entry name" value="RNaseH_sf"/>
</dbReference>
<feature type="domain" description="DNA-directed DNA polymerase family B multifunctional" evidence="7">
    <location>
        <begin position="404"/>
        <end position="495"/>
    </location>
</feature>
<dbReference type="EMBL" id="DF968181">
    <property type="protein sequence ID" value="GAP41725.1"/>
    <property type="molecule type" value="Genomic_DNA"/>
</dbReference>
<comment type="catalytic activity">
    <reaction evidence="6">
        <text>DNA(n) + a 2'-deoxyribonucleoside 5'-triphosphate = DNA(n+1) + diphosphate</text>
        <dbReference type="Rhea" id="RHEA:22508"/>
        <dbReference type="Rhea" id="RHEA-COMP:17339"/>
        <dbReference type="Rhea" id="RHEA-COMP:17340"/>
        <dbReference type="ChEBI" id="CHEBI:33019"/>
        <dbReference type="ChEBI" id="CHEBI:61560"/>
        <dbReference type="ChEBI" id="CHEBI:173112"/>
        <dbReference type="EC" id="2.7.7.7"/>
    </reaction>
</comment>
<dbReference type="PANTHER" id="PTHR10322">
    <property type="entry name" value="DNA POLYMERASE CATALYTIC SUBUNIT"/>
    <property type="match status" value="1"/>
</dbReference>
<dbReference type="SUPFAM" id="SSF53098">
    <property type="entry name" value="Ribonuclease H-like"/>
    <property type="match status" value="1"/>
</dbReference>
<dbReference type="OrthoDB" id="139066at2"/>
<dbReference type="Gene3D" id="1.10.287.690">
    <property type="entry name" value="Helix hairpin bin"/>
    <property type="match status" value="1"/>
</dbReference>
<dbReference type="Gene3D" id="3.30.420.10">
    <property type="entry name" value="Ribonuclease H-like superfamily/Ribonuclease H"/>
    <property type="match status" value="1"/>
</dbReference>
<dbReference type="Pfam" id="PF00136">
    <property type="entry name" value="DNA_pol_B"/>
    <property type="match status" value="3"/>
</dbReference>
<keyword evidence="2" id="KW-0808">Transferase</keyword>
<dbReference type="InterPro" id="IPR042087">
    <property type="entry name" value="DNA_pol_B_thumb"/>
</dbReference>
<evidence type="ECO:0000259" key="7">
    <source>
        <dbReference type="Pfam" id="PF00136"/>
    </source>
</evidence>
<dbReference type="GO" id="GO:0003887">
    <property type="term" value="F:DNA-directed DNA polymerase activity"/>
    <property type="evidence" value="ECO:0007669"/>
    <property type="project" value="UniProtKB-KW"/>
</dbReference>
<evidence type="ECO:0000256" key="4">
    <source>
        <dbReference type="ARBA" id="ARBA00022932"/>
    </source>
</evidence>
<dbReference type="Gene3D" id="3.90.1600.10">
    <property type="entry name" value="Palm domain of DNA polymerase"/>
    <property type="match status" value="1"/>
</dbReference>
<name>A0A0S7BNH2_9CHLR</name>
<evidence type="ECO:0000256" key="2">
    <source>
        <dbReference type="ARBA" id="ARBA00022679"/>
    </source>
</evidence>
<dbReference type="Gene3D" id="1.10.132.60">
    <property type="entry name" value="DNA polymerase family B, C-terminal domain"/>
    <property type="match status" value="1"/>
</dbReference>
<evidence type="ECO:0000313" key="9">
    <source>
        <dbReference type="Proteomes" id="UP000053370"/>
    </source>
</evidence>
<sequence>MKTFLKGWILDIYEDETDGVRIWFITEENQRICLKQYLPVRFFAAGPRERLHQYCLAIQGTPGLLHLSRENKRDVFKPEPVCVLEIEMDNPVRQRLCFQRLKKDFPDLIYYNADLAVHIHHAARYHTFPLAFCSVTYDSENQEILNLEVLNSRWDVAPLHPVLRILEMEPSCDPNKKNPESLRLSYNHHTQQIRMSDPANVLNHINQLIEKIDPDLIQTKWGDDWLFPELLEMESTAGIPLKMNRDEERKLFWKKEITYYSYGQIVFRGREAHLFGRCHIDTKNAVMWSDYHLDGALESARVTTLPIEQAARVSPGSGISAMQMITALEQDVLVPEQKQQIEASKSALDLIQFDRGGLIYQPRTGLHCNVAEIDFTSMYPAVIINGNISPEVPLPDGLKPASSVLGIVPLTLKPLYEKRVLIKEKLLHFPDKSAPLAKSYTARASALKWLLVVCFGFLGYKNARFGRIEAHEAVTRGGREALLIAKETSEEMDCEVLHMFVDALWIQKSGCKKVSDFQPVLDEISRRTGMIISMDGIYRWIAFLPSRANDDQPVPNRYFGVFEDGSLKIRGIEARRRDVPVWIIETQLEMLNCLAKAADARKLPDYLPKAFRIFHNALEDINADRIPPEKLIVTNRISRKLCEYKAPTAAVRAARQLLEATGKNTAPGQKIRYLYTVGTPDVFAWEIPEPIQREQIDKSKYRELLARAAGTILYPFGINAKQISDYAHGGLQLNFFD</sequence>
<accession>A0A0S7BNH2</accession>
<dbReference type="InterPro" id="IPR023211">
    <property type="entry name" value="DNA_pol_palm_dom_sf"/>
</dbReference>
<dbReference type="InterPro" id="IPR006134">
    <property type="entry name" value="DNA-dir_DNA_pol_B_multi_dom"/>
</dbReference>
<feature type="domain" description="DNA-directed DNA polymerase family B multifunctional" evidence="7">
    <location>
        <begin position="557"/>
        <end position="680"/>
    </location>
</feature>
<proteinExistence type="predicted"/>
<evidence type="ECO:0000256" key="5">
    <source>
        <dbReference type="ARBA" id="ARBA00023125"/>
    </source>
</evidence>
<dbReference type="EC" id="2.7.7.7" evidence="1"/>
<organism evidence="8">
    <name type="scientific">Flexilinea flocculi</name>
    <dbReference type="NCBI Taxonomy" id="1678840"/>
    <lineage>
        <taxon>Bacteria</taxon>
        <taxon>Bacillati</taxon>
        <taxon>Chloroflexota</taxon>
        <taxon>Anaerolineae</taxon>
        <taxon>Anaerolineales</taxon>
        <taxon>Anaerolineaceae</taxon>
        <taxon>Flexilinea</taxon>
    </lineage>
</organism>
<evidence type="ECO:0000256" key="3">
    <source>
        <dbReference type="ARBA" id="ARBA00022695"/>
    </source>
</evidence>
<dbReference type="RefSeq" id="WP_062283518.1">
    <property type="nucleotide sequence ID" value="NZ_DF968181.1"/>
</dbReference>
<dbReference type="AlphaFoldDB" id="A0A0S7BNH2"/>
<dbReference type="SUPFAM" id="SSF56672">
    <property type="entry name" value="DNA/RNA polymerases"/>
    <property type="match status" value="1"/>
</dbReference>
<dbReference type="InterPro" id="IPR043502">
    <property type="entry name" value="DNA/RNA_pol_sf"/>
</dbReference>
<keyword evidence="3" id="KW-0548">Nucleotidyltransferase</keyword>